<feature type="compositionally biased region" description="Low complexity" evidence="9">
    <location>
        <begin position="632"/>
        <end position="646"/>
    </location>
</feature>
<dbReference type="PANTHER" id="PTHR13466:SF19">
    <property type="entry name" value="NUCLEUS-VACUOLE JUNCTION PROTEIN 2"/>
    <property type="match status" value="1"/>
</dbReference>
<comment type="subcellular location">
    <subcellularLocation>
        <location evidence="1">Endoplasmic reticulum membrane</location>
    </subcellularLocation>
</comment>
<keyword evidence="3 10" id="KW-0812">Transmembrane</keyword>
<dbReference type="InterPro" id="IPR019411">
    <property type="entry name" value="MMM1_dom"/>
</dbReference>
<dbReference type="Proteomes" id="UP001583172">
    <property type="component" value="Unassembled WGS sequence"/>
</dbReference>
<evidence type="ECO:0000256" key="6">
    <source>
        <dbReference type="ARBA" id="ARBA00023055"/>
    </source>
</evidence>
<feature type="compositionally biased region" description="Low complexity" evidence="9">
    <location>
        <begin position="653"/>
        <end position="664"/>
    </location>
</feature>
<feature type="compositionally biased region" description="Basic and acidic residues" evidence="9">
    <location>
        <begin position="520"/>
        <end position="537"/>
    </location>
</feature>
<dbReference type="EMBL" id="JAZGSY010000117">
    <property type="protein sequence ID" value="KAL1840334.1"/>
    <property type="molecule type" value="Genomic_DNA"/>
</dbReference>
<dbReference type="InterPro" id="IPR031468">
    <property type="entry name" value="SMP_LBD"/>
</dbReference>
<feature type="region of interest" description="Disordered" evidence="9">
    <location>
        <begin position="932"/>
        <end position="1035"/>
    </location>
</feature>
<evidence type="ECO:0000256" key="5">
    <source>
        <dbReference type="ARBA" id="ARBA00022989"/>
    </source>
</evidence>
<keyword evidence="2" id="KW-0813">Transport</keyword>
<comment type="caution">
    <text evidence="12">The sequence shown here is derived from an EMBL/GenBank/DDBJ whole genome shotgun (WGS) entry which is preliminary data.</text>
</comment>
<keyword evidence="8 10" id="KW-0472">Membrane</keyword>
<evidence type="ECO:0000256" key="2">
    <source>
        <dbReference type="ARBA" id="ARBA00022448"/>
    </source>
</evidence>
<evidence type="ECO:0000259" key="11">
    <source>
        <dbReference type="PROSITE" id="PS51847"/>
    </source>
</evidence>
<dbReference type="Pfam" id="PF15413">
    <property type="entry name" value="PH_11"/>
    <property type="match status" value="1"/>
</dbReference>
<feature type="compositionally biased region" description="Polar residues" evidence="9">
    <location>
        <begin position="894"/>
        <end position="903"/>
    </location>
</feature>
<evidence type="ECO:0000256" key="9">
    <source>
        <dbReference type="SAM" id="MobiDB-lite"/>
    </source>
</evidence>
<evidence type="ECO:0000313" key="12">
    <source>
        <dbReference type="EMBL" id="KAL1840334.1"/>
    </source>
</evidence>
<feature type="transmembrane region" description="Helical" evidence="10">
    <location>
        <begin position="7"/>
        <end position="31"/>
    </location>
</feature>
<evidence type="ECO:0000256" key="4">
    <source>
        <dbReference type="ARBA" id="ARBA00022824"/>
    </source>
</evidence>
<keyword evidence="13" id="KW-1185">Reference proteome</keyword>
<dbReference type="CDD" id="cd21675">
    <property type="entry name" value="SMP_TEX2"/>
    <property type="match status" value="1"/>
</dbReference>
<name>A0ABR3VF14_HUMIN</name>
<evidence type="ECO:0000256" key="8">
    <source>
        <dbReference type="ARBA" id="ARBA00023136"/>
    </source>
</evidence>
<feature type="compositionally biased region" description="Low complexity" evidence="9">
    <location>
        <begin position="552"/>
        <end position="566"/>
    </location>
</feature>
<evidence type="ECO:0000256" key="3">
    <source>
        <dbReference type="ARBA" id="ARBA00022692"/>
    </source>
</evidence>
<organism evidence="12 13">
    <name type="scientific">Humicola insolens</name>
    <name type="common">Soft-rot fungus</name>
    <dbReference type="NCBI Taxonomy" id="85995"/>
    <lineage>
        <taxon>Eukaryota</taxon>
        <taxon>Fungi</taxon>
        <taxon>Dikarya</taxon>
        <taxon>Ascomycota</taxon>
        <taxon>Pezizomycotina</taxon>
        <taxon>Sordariomycetes</taxon>
        <taxon>Sordariomycetidae</taxon>
        <taxon>Sordariales</taxon>
        <taxon>Chaetomiaceae</taxon>
        <taxon>Mycothermus</taxon>
    </lineage>
</organism>
<feature type="compositionally biased region" description="Pro residues" evidence="9">
    <location>
        <begin position="795"/>
        <end position="805"/>
    </location>
</feature>
<dbReference type="PANTHER" id="PTHR13466">
    <property type="entry name" value="TEX2 PROTEIN-RELATED"/>
    <property type="match status" value="1"/>
</dbReference>
<feature type="region of interest" description="Disordered" evidence="9">
    <location>
        <begin position="756"/>
        <end position="905"/>
    </location>
</feature>
<evidence type="ECO:0000313" key="13">
    <source>
        <dbReference type="Proteomes" id="UP001583172"/>
    </source>
</evidence>
<sequence length="1061" mass="113810">MGWTAFLLAYFLGGITFLPLLVLAIFAHAYLTLPYRPDAEPSRSSDADDLVQPGDDLEPLKAAQKESAKSRSVHHEQNVAAGYFAVCREYTPMGINAKPIERSTPVGSATVAAPSPSVYQTMYRSIFDRKQTPGPLDSRNGASQRPKKAGNVFYVVLRHGHLMLFDDDEQLEVRHVVSLAHHDVSVYSGEDVTPEGELWIKRNAICLSRRTSGPEIGPDTQISKPFYLFSENCSAKEDFYFALLRNQEETVTAQSRAPTPIQFDVKNIISLVQKLHSSEEHMQTRWLNALIGRVFLAIHKTQDIENFIRQKLTKKISRVKRPSFLSNISIKAIDTGDAAPYFMNPRLKDLSIEGECCIEAGVRYTGNFRLEVAATARIDLGSRFKAREVNLVLAVVLRKLEGHALFRIKPPPSNRIWFSFQQMPKIEMTIEPIVSSRQITYTLILRQIENRIKEVIAETIVLPFWDDTPFFNTEHKKWRGGIFHEETVKPPADREPAAAQEGDSDEVERLEETQAPQDSDVPHLEKSHSTPVLEKKPSVSLFGKKLKHKTSGAELASSSSSSTSVELKTETKTETKSTASSPPTIAVPFAQPSSPTVGTIATNAEHFRPSSSPPDRSSAAAAMATLSGTHLPASPASPSPATTSNAFRPYVTSKSSNHSSSSSSRDATDNEKDGDKMPQSRRNTASSMESNSETNSAGPSINSSATIRSQNGSISRGLFGRRDTASSTSSSLTSQSTTNESTKRTALLAVANAAASAKRWGLNAFQRRNNDNSAGRIADGSPTLDLSQPMGRGHPLPPPGTPLPMPERITPIPIAHVPKRKPVTPVSVTPPAPANNKPPEPATSASAGEQQQQQPSQPSPLPKRRQFQREQDQAGGGEQQSTLLVVAAPMVDSEPTTPLSGTHSPAYAASWVAGDAEPPSANMATVGIADVSLKRSDSPPEAGTGASVAEEGDASSMADAPSSVAIAAPAVTASDAPSSTSSSSSVAPGGVTAEPAEGDTAVKPEGVAAAGTTESPTDNNEEDEDYSAWIDDTTEADGVIAEAGSTARHASSADVLTPVKG</sequence>
<feature type="compositionally biased region" description="Low complexity" evidence="9">
    <location>
        <begin position="609"/>
        <end position="624"/>
    </location>
</feature>
<evidence type="ECO:0000256" key="7">
    <source>
        <dbReference type="ARBA" id="ARBA00023121"/>
    </source>
</evidence>
<feature type="compositionally biased region" description="Pro residues" evidence="9">
    <location>
        <begin position="828"/>
        <end position="841"/>
    </location>
</feature>
<keyword evidence="6" id="KW-0445">Lipid transport</keyword>
<proteinExistence type="predicted"/>
<gene>
    <name evidence="12" type="ORF">VTJ49DRAFT_548</name>
</gene>
<feature type="compositionally biased region" description="Basic and acidic residues" evidence="9">
    <location>
        <begin position="485"/>
        <end position="496"/>
    </location>
</feature>
<feature type="compositionally biased region" description="Low complexity" evidence="9">
    <location>
        <begin position="725"/>
        <end position="744"/>
    </location>
</feature>
<feature type="compositionally biased region" description="Low complexity" evidence="9">
    <location>
        <begin position="958"/>
        <end position="993"/>
    </location>
</feature>
<feature type="region of interest" description="Disordered" evidence="9">
    <location>
        <begin position="485"/>
        <end position="744"/>
    </location>
</feature>
<feature type="compositionally biased region" description="Basic and acidic residues" evidence="9">
    <location>
        <begin position="666"/>
        <end position="678"/>
    </location>
</feature>
<evidence type="ECO:0000256" key="10">
    <source>
        <dbReference type="SAM" id="Phobius"/>
    </source>
</evidence>
<dbReference type="PROSITE" id="PS51847">
    <property type="entry name" value="SMP"/>
    <property type="match status" value="1"/>
</dbReference>
<dbReference type="Pfam" id="PF10296">
    <property type="entry name" value="MMM1"/>
    <property type="match status" value="1"/>
</dbReference>
<feature type="domain" description="SMP-LTD" evidence="11">
    <location>
        <begin position="280"/>
        <end position="471"/>
    </location>
</feature>
<accession>A0ABR3VF14</accession>
<keyword evidence="4" id="KW-0256">Endoplasmic reticulum</keyword>
<feature type="compositionally biased region" description="Polar residues" evidence="9">
    <location>
        <begin position="591"/>
        <end position="602"/>
    </location>
</feature>
<keyword evidence="7" id="KW-0446">Lipid-binding</keyword>
<reference evidence="12 13" key="1">
    <citation type="journal article" date="2024" name="Commun. Biol.">
        <title>Comparative genomic analysis of thermophilic fungi reveals convergent evolutionary adaptations and gene losses.</title>
        <authorList>
            <person name="Steindorff A.S."/>
            <person name="Aguilar-Pontes M.V."/>
            <person name="Robinson A.J."/>
            <person name="Andreopoulos B."/>
            <person name="LaButti K."/>
            <person name="Kuo A."/>
            <person name="Mondo S."/>
            <person name="Riley R."/>
            <person name="Otillar R."/>
            <person name="Haridas S."/>
            <person name="Lipzen A."/>
            <person name="Grimwood J."/>
            <person name="Schmutz J."/>
            <person name="Clum A."/>
            <person name="Reid I.D."/>
            <person name="Moisan M.C."/>
            <person name="Butler G."/>
            <person name="Nguyen T.T.M."/>
            <person name="Dewar K."/>
            <person name="Conant G."/>
            <person name="Drula E."/>
            <person name="Henrissat B."/>
            <person name="Hansel C."/>
            <person name="Singer S."/>
            <person name="Hutchinson M.I."/>
            <person name="de Vries R.P."/>
            <person name="Natvig D.O."/>
            <person name="Powell A.J."/>
            <person name="Tsang A."/>
            <person name="Grigoriev I.V."/>
        </authorList>
    </citation>
    <scope>NUCLEOTIDE SEQUENCE [LARGE SCALE GENOMIC DNA]</scope>
    <source>
        <strain evidence="12 13">CBS 620.91</strain>
    </source>
</reference>
<evidence type="ECO:0000256" key="1">
    <source>
        <dbReference type="ARBA" id="ARBA00004586"/>
    </source>
</evidence>
<keyword evidence="5 10" id="KW-1133">Transmembrane helix</keyword>
<protein>
    <recommendedName>
        <fullName evidence="11">SMP-LTD domain-containing protein</fullName>
    </recommendedName>
</protein>
<feature type="compositionally biased region" description="Polar residues" evidence="9">
    <location>
        <begin position="680"/>
        <end position="714"/>
    </location>
</feature>